<accession>A0A0G2Z6L3</accession>
<keyword evidence="3" id="KW-1185">Reference proteome</keyword>
<name>A0A0G2Z6L3_9BACT</name>
<keyword evidence="1" id="KW-0472">Membrane</keyword>
<dbReference type="RefSeq" id="WP_047754379.1">
    <property type="nucleotide sequence ID" value="NZ_CAJUHA010000008.1"/>
</dbReference>
<evidence type="ECO:0008006" key="4">
    <source>
        <dbReference type="Google" id="ProtNLM"/>
    </source>
</evidence>
<evidence type="ECO:0000313" key="2">
    <source>
        <dbReference type="EMBL" id="AKI97245.1"/>
    </source>
</evidence>
<dbReference type="PATRIC" id="fig|1330330.3.peg.968"/>
<gene>
    <name evidence="2" type="ORF">IX53_04805</name>
</gene>
<keyword evidence="1" id="KW-0812">Transmembrane</keyword>
<dbReference type="OrthoDB" id="49677at2"/>
<dbReference type="EMBL" id="CP011232">
    <property type="protein sequence ID" value="AKI97245.1"/>
    <property type="molecule type" value="Genomic_DNA"/>
</dbReference>
<keyword evidence="1" id="KW-1133">Transmembrane helix</keyword>
<feature type="transmembrane region" description="Helical" evidence="1">
    <location>
        <begin position="64"/>
        <end position="84"/>
    </location>
</feature>
<dbReference type="STRING" id="1330330.IX53_04805"/>
<reference evidence="2 3" key="1">
    <citation type="submission" date="2015-04" db="EMBL/GenBank/DDBJ databases">
        <title>Complete Genome Sequence of Kosmotoga pacifica SLHLJ1.</title>
        <authorList>
            <person name="Jiang L.J."/>
            <person name="Shao Z.Z."/>
            <person name="Jebbar M."/>
        </authorList>
    </citation>
    <scope>NUCLEOTIDE SEQUENCE [LARGE SCALE GENOMIC DNA]</scope>
    <source>
        <strain evidence="2 3">SLHLJ1</strain>
    </source>
</reference>
<evidence type="ECO:0000313" key="3">
    <source>
        <dbReference type="Proteomes" id="UP000035159"/>
    </source>
</evidence>
<sequence>MRLALGIFLIFIGILTVFGYFSISSLTNFTENFVVTWPLILVFIGISLLSGIKGLKWLKYVNAMLIVAYLFFLLLWPAPINFFLSSGTQQLFAEEVRKNNVVVELNIAAGICQVNLETVSGSFSEDTVGIIDYEMSGSEKLSVKKSTRNGVVHYDIKINDIWFQRGKNTMILKLFPDVLYRIVLNGGLLKGKLDLSGLKVDSMEIEAGVMEFDLLLSKMHPLTLRVDGGIEKFHVFLPKNVKVHVNANSSIKRFETGGLKESLIGKDERIIGDPFANIKTFLEFNAGILRLEFSD</sequence>
<proteinExistence type="predicted"/>
<feature type="transmembrane region" description="Helical" evidence="1">
    <location>
        <begin position="35"/>
        <end position="52"/>
    </location>
</feature>
<dbReference type="KEGG" id="kpf:IX53_04805"/>
<dbReference type="Proteomes" id="UP000035159">
    <property type="component" value="Chromosome"/>
</dbReference>
<organism evidence="2 3">
    <name type="scientific">Kosmotoga pacifica</name>
    <dbReference type="NCBI Taxonomy" id="1330330"/>
    <lineage>
        <taxon>Bacteria</taxon>
        <taxon>Thermotogati</taxon>
        <taxon>Thermotogota</taxon>
        <taxon>Thermotogae</taxon>
        <taxon>Kosmotogales</taxon>
        <taxon>Kosmotogaceae</taxon>
        <taxon>Kosmotoga</taxon>
    </lineage>
</organism>
<evidence type="ECO:0000256" key="1">
    <source>
        <dbReference type="SAM" id="Phobius"/>
    </source>
</evidence>
<protein>
    <recommendedName>
        <fullName evidence="4">DUF5668 domain-containing protein</fullName>
    </recommendedName>
</protein>
<dbReference type="AlphaFoldDB" id="A0A0G2Z6L3"/>